<dbReference type="InterPro" id="IPR042100">
    <property type="entry name" value="Bug_dom1"/>
</dbReference>
<dbReference type="Gene3D" id="3.40.190.10">
    <property type="entry name" value="Periplasmic binding protein-like II"/>
    <property type="match status" value="1"/>
</dbReference>
<gene>
    <name evidence="1" type="ORF">LCGC14_0237700</name>
</gene>
<reference evidence="1" key="1">
    <citation type="journal article" date="2015" name="Nature">
        <title>Complex archaea that bridge the gap between prokaryotes and eukaryotes.</title>
        <authorList>
            <person name="Spang A."/>
            <person name="Saw J.H."/>
            <person name="Jorgensen S.L."/>
            <person name="Zaremba-Niedzwiedzka K."/>
            <person name="Martijn J."/>
            <person name="Lind A.E."/>
            <person name="van Eijk R."/>
            <person name="Schleper C."/>
            <person name="Guy L."/>
            <person name="Ettema T.J."/>
        </authorList>
    </citation>
    <scope>NUCLEOTIDE SEQUENCE</scope>
</reference>
<dbReference type="SUPFAM" id="SSF53850">
    <property type="entry name" value="Periplasmic binding protein-like II"/>
    <property type="match status" value="1"/>
</dbReference>
<dbReference type="PIRSF" id="PIRSF017082">
    <property type="entry name" value="YflP"/>
    <property type="match status" value="1"/>
</dbReference>
<protein>
    <submittedName>
        <fullName evidence="1">Uncharacterized protein</fullName>
    </submittedName>
</protein>
<comment type="caution">
    <text evidence="1">The sequence shown here is derived from an EMBL/GenBank/DDBJ whole genome shotgun (WGS) entry which is preliminary data.</text>
</comment>
<evidence type="ECO:0000313" key="1">
    <source>
        <dbReference type="EMBL" id="KKN89439.1"/>
    </source>
</evidence>
<dbReference type="InterPro" id="IPR005064">
    <property type="entry name" value="BUG"/>
</dbReference>
<accession>A0A0F9UCR0</accession>
<dbReference type="CDD" id="cd07012">
    <property type="entry name" value="PBP2_Bug_TTT"/>
    <property type="match status" value="1"/>
</dbReference>
<dbReference type="PANTHER" id="PTHR42928">
    <property type="entry name" value="TRICARBOXYLATE-BINDING PROTEIN"/>
    <property type="match status" value="1"/>
</dbReference>
<dbReference type="Gene3D" id="3.40.190.150">
    <property type="entry name" value="Bordetella uptake gene, domain 1"/>
    <property type="match status" value="1"/>
</dbReference>
<organism evidence="1">
    <name type="scientific">marine sediment metagenome</name>
    <dbReference type="NCBI Taxonomy" id="412755"/>
    <lineage>
        <taxon>unclassified sequences</taxon>
        <taxon>metagenomes</taxon>
        <taxon>ecological metagenomes</taxon>
    </lineage>
</organism>
<dbReference type="Pfam" id="PF03401">
    <property type="entry name" value="TctC"/>
    <property type="match status" value="1"/>
</dbReference>
<name>A0A0F9UCR0_9ZZZZ</name>
<dbReference type="EMBL" id="LAZR01000118">
    <property type="protein sequence ID" value="KKN89439.1"/>
    <property type="molecule type" value="Genomic_DNA"/>
</dbReference>
<sequence>MFLKRLLMVAAVASIALPAAAFEPSNVECIAPANPGGGWDFTCRTVGRLLQEEGLVPGAVQVTNMPGAVGAVAFANVASKRNDDPNLIVATSTVGITQIAQDKYPAGIDQMRWLGMLGADVGTVLVNKDSEYDSLEAVLAAVKEDPAGVVVGGSSSIGGWDHLRFLILAQEAGVPTDQLKDIRWVEFSGGGDAVTQLLGGHIDVVLTDIGEIGGFIQSGDAKALAVMSDDRLPAYPDIATAKEQGIEAVGYNWRGFYMGGGVPDEAYDFWVEKMKTLYDSDGWQTAATESGLTPIWRGGKEFDAFVRESKDKAAEISKAIGVIQ</sequence>
<proteinExistence type="predicted"/>
<dbReference type="PANTHER" id="PTHR42928:SF3">
    <property type="entry name" value="UPF0065 PROTEIN YFLP"/>
    <property type="match status" value="1"/>
</dbReference>
<dbReference type="AlphaFoldDB" id="A0A0F9UCR0"/>